<sequence>MEQVGNQTFLESLNQITWTEDENTSEDRKVEKSKEIAKNNETSTHSPWETLSYQYPLEKRIEIFFLKIVCYIDIVINNNDPLKCYSSFYSTPYEPYPGYFYADEWVKQDAFFDEMDGDFVIDYSAPEYQNQISDMSLDDSLNEPS</sequence>
<evidence type="ECO:0000256" key="1">
    <source>
        <dbReference type="SAM" id="MobiDB-lite"/>
    </source>
</evidence>
<feature type="region of interest" description="Disordered" evidence="1">
    <location>
        <begin position="20"/>
        <end position="43"/>
    </location>
</feature>
<dbReference type="EMBL" id="OU015567">
    <property type="protein sequence ID" value="CAG5112784.1"/>
    <property type="molecule type" value="Genomic_DNA"/>
</dbReference>
<dbReference type="Proteomes" id="UP001158576">
    <property type="component" value="Chromosome 2"/>
</dbReference>
<organism evidence="2 3">
    <name type="scientific">Oikopleura dioica</name>
    <name type="common">Tunicate</name>
    <dbReference type="NCBI Taxonomy" id="34765"/>
    <lineage>
        <taxon>Eukaryota</taxon>
        <taxon>Metazoa</taxon>
        <taxon>Chordata</taxon>
        <taxon>Tunicata</taxon>
        <taxon>Appendicularia</taxon>
        <taxon>Copelata</taxon>
        <taxon>Oikopleuridae</taxon>
        <taxon>Oikopleura</taxon>
    </lineage>
</organism>
<evidence type="ECO:0000313" key="3">
    <source>
        <dbReference type="Proteomes" id="UP001158576"/>
    </source>
</evidence>
<feature type="compositionally biased region" description="Basic and acidic residues" evidence="1">
    <location>
        <begin position="25"/>
        <end position="38"/>
    </location>
</feature>
<name>A0ABN7T5A4_OIKDI</name>
<keyword evidence="3" id="KW-1185">Reference proteome</keyword>
<protein>
    <submittedName>
        <fullName evidence="2">Oidioi.mRNA.OKI2018_I69.chr2.g6960.t1.cds</fullName>
    </submittedName>
</protein>
<accession>A0ABN7T5A4</accession>
<reference evidence="2 3" key="1">
    <citation type="submission" date="2021-04" db="EMBL/GenBank/DDBJ databases">
        <authorList>
            <person name="Bliznina A."/>
        </authorList>
    </citation>
    <scope>NUCLEOTIDE SEQUENCE [LARGE SCALE GENOMIC DNA]</scope>
</reference>
<gene>
    <name evidence="2" type="ORF">OKIOD_LOCUS15725</name>
</gene>
<evidence type="ECO:0000313" key="2">
    <source>
        <dbReference type="EMBL" id="CAG5112784.1"/>
    </source>
</evidence>
<proteinExistence type="predicted"/>